<sequence length="250" mass="28130">MSRENFKPIAIEAPSKNPGLFRIRCWVDLQLASVAKPLRSALQDLRGRVLDIGAGQSPWRDWLGPEATYHGLDVQSASEYGMQQQADITYYDGTVMPFDHASFDAAFCIEVLEHVPNPEFFVAEIARILKPDAKLVLSVPWSARRHHIPYDFHRFTRERLESLFASHGFVEIDIQERGNDIATIASKCVVVAMRLVKPAQMRSYIWTLPMALLWAPIACILLGLAHLSFIVPIGAKEDPLGYFVTARRAA</sequence>
<dbReference type="EC" id="2.1.1.-" evidence="2"/>
<dbReference type="Proteomes" id="UP001181355">
    <property type="component" value="Chromosome"/>
</dbReference>
<feature type="transmembrane region" description="Helical" evidence="1">
    <location>
        <begin position="204"/>
        <end position="231"/>
    </location>
</feature>
<keyword evidence="1" id="KW-0812">Transmembrane</keyword>
<dbReference type="RefSeq" id="WP_309481323.1">
    <property type="nucleotide sequence ID" value="NZ_CP133720.1"/>
</dbReference>
<keyword evidence="2" id="KW-0489">Methyltransferase</keyword>
<reference evidence="2" key="1">
    <citation type="submission" date="2023-09" db="EMBL/GenBank/DDBJ databases">
        <title>Undibacterium sp. 20NA77.5 isolated from freshwater.</title>
        <authorList>
            <person name="Le V."/>
            <person name="Ko S.-R."/>
            <person name="Ahn C.-Y."/>
            <person name="Oh H.-M."/>
        </authorList>
    </citation>
    <scope>NUCLEOTIDE SEQUENCE</scope>
    <source>
        <strain evidence="2">20NA77.5</strain>
    </source>
</reference>
<organism evidence="2 3">
    <name type="scientific">Undibacterium cyanobacteriorum</name>
    <dbReference type="NCBI Taxonomy" id="3073561"/>
    <lineage>
        <taxon>Bacteria</taxon>
        <taxon>Pseudomonadati</taxon>
        <taxon>Pseudomonadota</taxon>
        <taxon>Betaproteobacteria</taxon>
        <taxon>Burkholderiales</taxon>
        <taxon>Oxalobacteraceae</taxon>
        <taxon>Undibacterium</taxon>
    </lineage>
</organism>
<keyword evidence="2" id="KW-0808">Transferase</keyword>
<dbReference type="Pfam" id="PF13489">
    <property type="entry name" value="Methyltransf_23"/>
    <property type="match status" value="1"/>
</dbReference>
<keyword evidence="1" id="KW-1133">Transmembrane helix</keyword>
<dbReference type="InterPro" id="IPR029063">
    <property type="entry name" value="SAM-dependent_MTases_sf"/>
</dbReference>
<name>A0ABY9RF51_9BURK</name>
<dbReference type="EMBL" id="CP133720">
    <property type="protein sequence ID" value="WMW79829.1"/>
    <property type="molecule type" value="Genomic_DNA"/>
</dbReference>
<dbReference type="Gene3D" id="3.40.50.150">
    <property type="entry name" value="Vaccinia Virus protein VP39"/>
    <property type="match status" value="1"/>
</dbReference>
<keyword evidence="3" id="KW-1185">Reference proteome</keyword>
<gene>
    <name evidence="2" type="ORF">RF679_14410</name>
</gene>
<evidence type="ECO:0000256" key="1">
    <source>
        <dbReference type="SAM" id="Phobius"/>
    </source>
</evidence>
<evidence type="ECO:0000313" key="3">
    <source>
        <dbReference type="Proteomes" id="UP001181355"/>
    </source>
</evidence>
<dbReference type="CDD" id="cd02440">
    <property type="entry name" value="AdoMet_MTases"/>
    <property type="match status" value="1"/>
</dbReference>
<proteinExistence type="predicted"/>
<dbReference type="GO" id="GO:0032259">
    <property type="term" value="P:methylation"/>
    <property type="evidence" value="ECO:0007669"/>
    <property type="project" value="UniProtKB-KW"/>
</dbReference>
<dbReference type="SUPFAM" id="SSF53335">
    <property type="entry name" value="S-adenosyl-L-methionine-dependent methyltransferases"/>
    <property type="match status" value="1"/>
</dbReference>
<accession>A0ABY9RF51</accession>
<keyword evidence="1" id="KW-0472">Membrane</keyword>
<dbReference type="GO" id="GO:0008168">
    <property type="term" value="F:methyltransferase activity"/>
    <property type="evidence" value="ECO:0007669"/>
    <property type="project" value="UniProtKB-KW"/>
</dbReference>
<evidence type="ECO:0000313" key="2">
    <source>
        <dbReference type="EMBL" id="WMW79829.1"/>
    </source>
</evidence>
<protein>
    <submittedName>
        <fullName evidence="2">Class I SAM-dependent methyltransferase</fullName>
        <ecNumber evidence="2">2.1.1.-</ecNumber>
    </submittedName>
</protein>